<dbReference type="InterPro" id="IPR050216">
    <property type="entry name" value="LRR_domain-containing"/>
</dbReference>
<dbReference type="Gene3D" id="3.80.10.10">
    <property type="entry name" value="Ribonuclease Inhibitor"/>
    <property type="match status" value="1"/>
</dbReference>
<dbReference type="GO" id="GO:0005737">
    <property type="term" value="C:cytoplasm"/>
    <property type="evidence" value="ECO:0007669"/>
    <property type="project" value="TreeGrafter"/>
</dbReference>
<reference evidence="4 5" key="1">
    <citation type="journal article" date="2021" name="Nat. Plants">
        <title>The Taxus genome provides insights into paclitaxel biosynthesis.</title>
        <authorList>
            <person name="Xiong X."/>
            <person name="Gou J."/>
            <person name="Liao Q."/>
            <person name="Li Y."/>
            <person name="Zhou Q."/>
            <person name="Bi G."/>
            <person name="Li C."/>
            <person name="Du R."/>
            <person name="Wang X."/>
            <person name="Sun T."/>
            <person name="Guo L."/>
            <person name="Liang H."/>
            <person name="Lu P."/>
            <person name="Wu Y."/>
            <person name="Zhang Z."/>
            <person name="Ro D.K."/>
            <person name="Shang Y."/>
            <person name="Huang S."/>
            <person name="Yan J."/>
        </authorList>
    </citation>
    <scope>NUCLEOTIDE SEQUENCE [LARGE SCALE GENOMIC DNA]</scope>
    <source>
        <strain evidence="4">Ta-2019</strain>
    </source>
</reference>
<dbReference type="PROSITE" id="PS51450">
    <property type="entry name" value="LRR"/>
    <property type="match status" value="2"/>
</dbReference>
<keyword evidence="2" id="KW-0677">Repeat</keyword>
<accession>A0AA38CNB4</accession>
<evidence type="ECO:0000313" key="4">
    <source>
        <dbReference type="EMBL" id="KAH9304941.1"/>
    </source>
</evidence>
<dbReference type="EMBL" id="JAHRHJ020000008">
    <property type="protein sequence ID" value="KAH9304941.1"/>
    <property type="molecule type" value="Genomic_DNA"/>
</dbReference>
<dbReference type="SMART" id="SM00369">
    <property type="entry name" value="LRR_TYP"/>
    <property type="match status" value="3"/>
</dbReference>
<dbReference type="AlphaFoldDB" id="A0AA38CNB4"/>
<feature type="non-terminal residue" evidence="4">
    <location>
        <position position="1"/>
    </location>
</feature>
<evidence type="ECO:0000256" key="3">
    <source>
        <dbReference type="SAM" id="MobiDB-lite"/>
    </source>
</evidence>
<gene>
    <name evidence="4" type="ORF">KI387_009345</name>
</gene>
<feature type="region of interest" description="Disordered" evidence="3">
    <location>
        <begin position="1"/>
        <end position="22"/>
    </location>
</feature>
<sequence>MTAVGEMAVTGGLGNRPDNSVVDESRQALSRIDSDLACKLKAISTLSAPADMDNVKWQASMAAMEVQAKNDAEKEKVPHIAVIQLYELHQIYDGLVSDVKTIPPKSNIMISEVKKSSAEDAENKIAAAIHRDKSLGKDTTVLDLSALSFDRVPDSIQKLSATLVELDLSNNNLETLPESVTSLVNLISLDIQSNQITSLPDSVGRLVKLKVLNVSGNLLAALPDGIEGC</sequence>
<protein>
    <submittedName>
        <fullName evidence="4">Uncharacterized protein</fullName>
    </submittedName>
</protein>
<evidence type="ECO:0000256" key="1">
    <source>
        <dbReference type="ARBA" id="ARBA00022614"/>
    </source>
</evidence>
<evidence type="ECO:0000256" key="2">
    <source>
        <dbReference type="ARBA" id="ARBA00022737"/>
    </source>
</evidence>
<dbReference type="InterPro" id="IPR032675">
    <property type="entry name" value="LRR_dom_sf"/>
</dbReference>
<proteinExistence type="predicted"/>
<name>A0AA38CNB4_TAXCH</name>
<dbReference type="PANTHER" id="PTHR48051:SF1">
    <property type="entry name" value="RAS SUPPRESSOR PROTEIN 1"/>
    <property type="match status" value="1"/>
</dbReference>
<dbReference type="SUPFAM" id="SSF52058">
    <property type="entry name" value="L domain-like"/>
    <property type="match status" value="1"/>
</dbReference>
<dbReference type="PRINTS" id="PR00019">
    <property type="entry name" value="LEURICHRPT"/>
</dbReference>
<keyword evidence="5" id="KW-1185">Reference proteome</keyword>
<dbReference type="Pfam" id="PF13855">
    <property type="entry name" value="LRR_8"/>
    <property type="match status" value="1"/>
</dbReference>
<dbReference type="PANTHER" id="PTHR48051">
    <property type="match status" value="1"/>
</dbReference>
<dbReference type="InterPro" id="IPR001611">
    <property type="entry name" value="Leu-rich_rpt"/>
</dbReference>
<organism evidence="4 5">
    <name type="scientific">Taxus chinensis</name>
    <name type="common">Chinese yew</name>
    <name type="synonym">Taxus wallichiana var. chinensis</name>
    <dbReference type="NCBI Taxonomy" id="29808"/>
    <lineage>
        <taxon>Eukaryota</taxon>
        <taxon>Viridiplantae</taxon>
        <taxon>Streptophyta</taxon>
        <taxon>Embryophyta</taxon>
        <taxon>Tracheophyta</taxon>
        <taxon>Spermatophyta</taxon>
        <taxon>Pinopsida</taxon>
        <taxon>Pinidae</taxon>
        <taxon>Conifers II</taxon>
        <taxon>Cupressales</taxon>
        <taxon>Taxaceae</taxon>
        <taxon>Taxus</taxon>
    </lineage>
</organism>
<dbReference type="InterPro" id="IPR003591">
    <property type="entry name" value="Leu-rich_rpt_typical-subtyp"/>
</dbReference>
<dbReference type="Proteomes" id="UP000824469">
    <property type="component" value="Unassembled WGS sequence"/>
</dbReference>
<keyword evidence="1" id="KW-0433">Leucine-rich repeat</keyword>
<evidence type="ECO:0000313" key="5">
    <source>
        <dbReference type="Proteomes" id="UP000824469"/>
    </source>
</evidence>
<comment type="caution">
    <text evidence="4">The sequence shown here is derived from an EMBL/GenBank/DDBJ whole genome shotgun (WGS) entry which is preliminary data.</text>
</comment>
<dbReference type="SMART" id="SM00364">
    <property type="entry name" value="LRR_BAC"/>
    <property type="match status" value="3"/>
</dbReference>